<keyword evidence="3" id="KW-0813">Transport</keyword>
<evidence type="ECO:0000256" key="3">
    <source>
        <dbReference type="ARBA" id="ARBA00022448"/>
    </source>
</evidence>
<keyword evidence="6 8" id="KW-1133">Transmembrane helix</keyword>
<dbReference type="OrthoDB" id="9793390at2"/>
<evidence type="ECO:0000256" key="5">
    <source>
        <dbReference type="ARBA" id="ARBA00022692"/>
    </source>
</evidence>
<protein>
    <submittedName>
        <fullName evidence="9">Putative PurR-regulated permease PerM</fullName>
    </submittedName>
</protein>
<organism evidence="9 10">
    <name type="scientific">Algoriphagus yeomjeoni</name>
    <dbReference type="NCBI Taxonomy" id="291403"/>
    <lineage>
        <taxon>Bacteria</taxon>
        <taxon>Pseudomonadati</taxon>
        <taxon>Bacteroidota</taxon>
        <taxon>Cytophagia</taxon>
        <taxon>Cytophagales</taxon>
        <taxon>Cyclobacteriaceae</taxon>
        <taxon>Algoriphagus</taxon>
    </lineage>
</organism>
<accession>A0A327P6V0</accession>
<evidence type="ECO:0000256" key="4">
    <source>
        <dbReference type="ARBA" id="ARBA00022475"/>
    </source>
</evidence>
<feature type="transmembrane region" description="Helical" evidence="8">
    <location>
        <begin position="60"/>
        <end position="84"/>
    </location>
</feature>
<evidence type="ECO:0000256" key="1">
    <source>
        <dbReference type="ARBA" id="ARBA00004651"/>
    </source>
</evidence>
<feature type="transmembrane region" description="Helical" evidence="8">
    <location>
        <begin position="221"/>
        <end position="246"/>
    </location>
</feature>
<evidence type="ECO:0000256" key="8">
    <source>
        <dbReference type="SAM" id="Phobius"/>
    </source>
</evidence>
<comment type="similarity">
    <text evidence="2">Belongs to the autoinducer-2 exporter (AI-2E) (TC 2.A.86) family.</text>
</comment>
<evidence type="ECO:0000256" key="2">
    <source>
        <dbReference type="ARBA" id="ARBA00009773"/>
    </source>
</evidence>
<keyword evidence="4" id="KW-1003">Cell membrane</keyword>
<sequence>MNSNKVLQILTFLIIGTYFLILGTIEAAGFFKPISIAILLTLICIPICRKLESWGLSRGISALISVLSSFAVFISFFVIISAQISNISDRWPEIKNQLRPKLEDIQVSLNEKTGINLKQQVEMLFPSVDSGRTEAQLDATNSSAQKSSNASSQGKIVTQAAKEIGVIVKNLFSFLGSAALTLIYLFFFLVYRNKVKRSILKFIDKENQEEAKKVMGNSIELALDFVVGRFILIVFLAIIYSIGLSISGIENALLISVIAALLSLIPFIGNIIGFVLAMIMSVISGADLWWFVGVSVTFAIAQFIESYILEPYVVGSKVEINPLVTIIVVILGGSIWGIVGMILSIPFAGIAKIIFDATPMLNSFGYALGDEDIADKNEQNFLNKWGEKLWNKIAKKR</sequence>
<feature type="transmembrane region" description="Helical" evidence="8">
    <location>
        <begin position="7"/>
        <end position="25"/>
    </location>
</feature>
<feature type="transmembrane region" description="Helical" evidence="8">
    <location>
        <begin position="320"/>
        <end position="343"/>
    </location>
</feature>
<evidence type="ECO:0000313" key="10">
    <source>
        <dbReference type="Proteomes" id="UP000249610"/>
    </source>
</evidence>
<keyword evidence="5 8" id="KW-0812">Transmembrane</keyword>
<dbReference type="Pfam" id="PF01594">
    <property type="entry name" value="AI-2E_transport"/>
    <property type="match status" value="1"/>
</dbReference>
<dbReference type="AlphaFoldDB" id="A0A327P6V0"/>
<dbReference type="Proteomes" id="UP000249610">
    <property type="component" value="Unassembled WGS sequence"/>
</dbReference>
<comment type="caution">
    <text evidence="9">The sequence shown here is derived from an EMBL/GenBank/DDBJ whole genome shotgun (WGS) entry which is preliminary data.</text>
</comment>
<reference evidence="9 10" key="1">
    <citation type="submission" date="2018-06" db="EMBL/GenBank/DDBJ databases">
        <title>Genomic Encyclopedia of Archaeal and Bacterial Type Strains, Phase II (KMG-II): from individual species to whole genera.</title>
        <authorList>
            <person name="Goeker M."/>
        </authorList>
    </citation>
    <scope>NUCLEOTIDE SEQUENCE [LARGE SCALE GENOMIC DNA]</scope>
    <source>
        <strain evidence="9 10">DSM 23446</strain>
    </source>
</reference>
<evidence type="ECO:0000256" key="6">
    <source>
        <dbReference type="ARBA" id="ARBA00022989"/>
    </source>
</evidence>
<dbReference type="PANTHER" id="PTHR21716">
    <property type="entry name" value="TRANSMEMBRANE PROTEIN"/>
    <property type="match status" value="1"/>
</dbReference>
<keyword evidence="10" id="KW-1185">Reference proteome</keyword>
<feature type="transmembrane region" description="Helical" evidence="8">
    <location>
        <begin position="288"/>
        <end position="308"/>
    </location>
</feature>
<evidence type="ECO:0000313" key="9">
    <source>
        <dbReference type="EMBL" id="RAI87988.1"/>
    </source>
</evidence>
<name>A0A327P6V0_9BACT</name>
<dbReference type="PANTHER" id="PTHR21716:SF53">
    <property type="entry name" value="PERMEASE PERM-RELATED"/>
    <property type="match status" value="1"/>
</dbReference>
<dbReference type="GO" id="GO:0005886">
    <property type="term" value="C:plasma membrane"/>
    <property type="evidence" value="ECO:0007669"/>
    <property type="project" value="UniProtKB-SubCell"/>
</dbReference>
<keyword evidence="7 8" id="KW-0472">Membrane</keyword>
<feature type="transmembrane region" description="Helical" evidence="8">
    <location>
        <begin position="252"/>
        <end position="276"/>
    </location>
</feature>
<evidence type="ECO:0000256" key="7">
    <source>
        <dbReference type="ARBA" id="ARBA00023136"/>
    </source>
</evidence>
<dbReference type="RefSeq" id="WP_111612242.1">
    <property type="nucleotide sequence ID" value="NZ_QLLK01000008.1"/>
</dbReference>
<feature type="transmembrane region" description="Helical" evidence="8">
    <location>
        <begin position="171"/>
        <end position="191"/>
    </location>
</feature>
<dbReference type="InterPro" id="IPR002549">
    <property type="entry name" value="AI-2E-like"/>
</dbReference>
<dbReference type="EMBL" id="QLLK01000008">
    <property type="protein sequence ID" value="RAI87988.1"/>
    <property type="molecule type" value="Genomic_DNA"/>
</dbReference>
<comment type="subcellular location">
    <subcellularLocation>
        <location evidence="1">Cell membrane</location>
        <topology evidence="1">Multi-pass membrane protein</topology>
    </subcellularLocation>
</comment>
<proteinExistence type="inferred from homology"/>
<gene>
    <name evidence="9" type="ORF">LV83_02905</name>
</gene>
<feature type="transmembrane region" description="Helical" evidence="8">
    <location>
        <begin position="31"/>
        <end position="48"/>
    </location>
</feature>